<keyword evidence="1" id="KW-1133">Transmembrane helix</keyword>
<dbReference type="Pfam" id="PF10745">
    <property type="entry name" value="DUF2530"/>
    <property type="match status" value="1"/>
</dbReference>
<accession>A0ABT9D742</accession>
<protein>
    <submittedName>
        <fullName evidence="2">DUF2530 domain-containing protein</fullName>
    </submittedName>
</protein>
<dbReference type="RefSeq" id="WP_304600311.1">
    <property type="nucleotide sequence ID" value="NZ_JAUQYO010000001.1"/>
</dbReference>
<evidence type="ECO:0000256" key="1">
    <source>
        <dbReference type="SAM" id="Phobius"/>
    </source>
</evidence>
<keyword evidence="3" id="KW-1185">Reference proteome</keyword>
<keyword evidence="1" id="KW-0472">Membrane</keyword>
<feature type="transmembrane region" description="Helical" evidence="1">
    <location>
        <begin position="48"/>
        <end position="65"/>
    </location>
</feature>
<reference evidence="2 3" key="1">
    <citation type="submission" date="2023-07" db="EMBL/GenBank/DDBJ databases">
        <title>Description of novel actinomycetes strains, isolated from tidal flat sediment.</title>
        <authorList>
            <person name="Lu C."/>
        </authorList>
    </citation>
    <scope>NUCLEOTIDE SEQUENCE [LARGE SCALE GENOMIC DNA]</scope>
    <source>
        <strain evidence="2 3">SYSU T00b441</strain>
    </source>
</reference>
<sequence length="72" mass="8330">MHRFLEPSRITPLRVDLRRVFWAGIVLWLAALLTVWVLALTGHPTGRGLWICATGCVLGFLALDWERRHHTR</sequence>
<comment type="caution">
    <text evidence="2">The sequence shown here is derived from an EMBL/GenBank/DDBJ whole genome shotgun (WGS) entry which is preliminary data.</text>
</comment>
<dbReference type="EMBL" id="JAUQYP010000001">
    <property type="protein sequence ID" value="MDO8106667.1"/>
    <property type="molecule type" value="Genomic_DNA"/>
</dbReference>
<organism evidence="2 3">
    <name type="scientific">Actinotalea lenta</name>
    <dbReference type="NCBI Taxonomy" id="3064654"/>
    <lineage>
        <taxon>Bacteria</taxon>
        <taxon>Bacillati</taxon>
        <taxon>Actinomycetota</taxon>
        <taxon>Actinomycetes</taxon>
        <taxon>Micrococcales</taxon>
        <taxon>Cellulomonadaceae</taxon>
        <taxon>Actinotalea</taxon>
    </lineage>
</organism>
<gene>
    <name evidence="2" type="ORF">Q6348_05585</name>
</gene>
<evidence type="ECO:0000313" key="2">
    <source>
        <dbReference type="EMBL" id="MDO8106667.1"/>
    </source>
</evidence>
<keyword evidence="1" id="KW-0812">Transmembrane</keyword>
<proteinExistence type="predicted"/>
<feature type="transmembrane region" description="Helical" evidence="1">
    <location>
        <begin position="20"/>
        <end position="42"/>
    </location>
</feature>
<evidence type="ECO:0000313" key="3">
    <source>
        <dbReference type="Proteomes" id="UP001232536"/>
    </source>
</evidence>
<dbReference type="Proteomes" id="UP001232536">
    <property type="component" value="Unassembled WGS sequence"/>
</dbReference>
<name>A0ABT9D742_9CELL</name>
<dbReference type="InterPro" id="IPR019681">
    <property type="entry name" value="DUF2530"/>
</dbReference>